<dbReference type="SUPFAM" id="SSF53300">
    <property type="entry name" value="vWA-like"/>
    <property type="match status" value="1"/>
</dbReference>
<dbReference type="CDD" id="cd00198">
    <property type="entry name" value="vWFA"/>
    <property type="match status" value="1"/>
</dbReference>
<evidence type="ECO:0000313" key="2">
    <source>
        <dbReference type="EMBL" id="GMF52252.1"/>
    </source>
</evidence>
<dbReference type="Pfam" id="PF00092">
    <property type="entry name" value="VWA"/>
    <property type="match status" value="1"/>
</dbReference>
<name>A0A9W6Y535_9STRA</name>
<dbReference type="Gene3D" id="3.40.50.410">
    <property type="entry name" value="von Willebrand factor, type A domain"/>
    <property type="match status" value="1"/>
</dbReference>
<dbReference type="Gene3D" id="3.40.50.300">
    <property type="entry name" value="P-loop containing nucleotide triphosphate hydrolases"/>
    <property type="match status" value="1"/>
</dbReference>
<dbReference type="GO" id="GO:0003924">
    <property type="term" value="F:GTPase activity"/>
    <property type="evidence" value="ECO:0007669"/>
    <property type="project" value="InterPro"/>
</dbReference>
<dbReference type="InterPro" id="IPR036465">
    <property type="entry name" value="vWFA_dom_sf"/>
</dbReference>
<dbReference type="InterPro" id="IPR027417">
    <property type="entry name" value="P-loop_NTPase"/>
</dbReference>
<evidence type="ECO:0000313" key="3">
    <source>
        <dbReference type="Proteomes" id="UP001165121"/>
    </source>
</evidence>
<dbReference type="GO" id="GO:0005525">
    <property type="term" value="F:GTP binding"/>
    <property type="evidence" value="ECO:0007669"/>
    <property type="project" value="InterPro"/>
</dbReference>
<dbReference type="OrthoDB" id="2343366at2759"/>
<dbReference type="EMBL" id="BSXT01003069">
    <property type="protein sequence ID" value="GMF52252.1"/>
    <property type="molecule type" value="Genomic_DNA"/>
</dbReference>
<organism evidence="2 3">
    <name type="scientific">Phytophthora fragariaefolia</name>
    <dbReference type="NCBI Taxonomy" id="1490495"/>
    <lineage>
        <taxon>Eukaryota</taxon>
        <taxon>Sar</taxon>
        <taxon>Stramenopiles</taxon>
        <taxon>Oomycota</taxon>
        <taxon>Peronosporomycetes</taxon>
        <taxon>Peronosporales</taxon>
        <taxon>Peronosporaceae</taxon>
        <taxon>Phytophthora</taxon>
    </lineage>
</organism>
<keyword evidence="3" id="KW-1185">Reference proteome</keyword>
<reference evidence="2" key="1">
    <citation type="submission" date="2023-04" db="EMBL/GenBank/DDBJ databases">
        <title>Phytophthora fragariaefolia NBRC 109709.</title>
        <authorList>
            <person name="Ichikawa N."/>
            <person name="Sato H."/>
            <person name="Tonouchi N."/>
        </authorList>
    </citation>
    <scope>NUCLEOTIDE SEQUENCE</scope>
    <source>
        <strain evidence="2">NBRC 109709</strain>
    </source>
</reference>
<dbReference type="Pfam" id="PF02263">
    <property type="entry name" value="GBP"/>
    <property type="match status" value="1"/>
</dbReference>
<dbReference type="SUPFAM" id="SSF52540">
    <property type="entry name" value="P-loop containing nucleoside triphosphate hydrolases"/>
    <property type="match status" value="1"/>
</dbReference>
<dbReference type="InterPro" id="IPR015894">
    <property type="entry name" value="Guanylate-bd_N"/>
</dbReference>
<accession>A0A9W6Y535</accession>
<protein>
    <submittedName>
        <fullName evidence="2">Unnamed protein product</fullName>
    </submittedName>
</protein>
<feature type="domain" description="VWFA" evidence="1">
    <location>
        <begin position="1946"/>
        <end position="2116"/>
    </location>
</feature>
<dbReference type="Proteomes" id="UP001165121">
    <property type="component" value="Unassembled WGS sequence"/>
</dbReference>
<dbReference type="InterPro" id="IPR002035">
    <property type="entry name" value="VWF_A"/>
</dbReference>
<dbReference type="SMART" id="SM00327">
    <property type="entry name" value="VWA"/>
    <property type="match status" value="1"/>
</dbReference>
<comment type="caution">
    <text evidence="2">The sequence shown here is derived from an EMBL/GenBank/DDBJ whole genome shotgun (WGS) entry which is preliminary data.</text>
</comment>
<gene>
    <name evidence="2" type="ORF">Pfra01_002133800</name>
</gene>
<dbReference type="PROSITE" id="PS50234">
    <property type="entry name" value="VWFA"/>
    <property type="match status" value="1"/>
</dbReference>
<dbReference type="PANTHER" id="PTHR22796:SF1">
    <property type="entry name" value="VWFA DOMAIN-CONTAINING PROTEIN"/>
    <property type="match status" value="1"/>
</dbReference>
<dbReference type="PANTHER" id="PTHR22796">
    <property type="entry name" value="URG4-RELATED"/>
    <property type="match status" value="1"/>
</dbReference>
<sequence length="2137" mass="237556">MARSKARKKARKTTAVSDTCFRLLRLTPEIQTGTKVLKAVVDEVDVLRLCRSLGMAVSNEGDSASMHEFEFGMFDASDYDSDFARFIREKLAGGNKSSTQQEEDQEGEEMLEIGCLFGKQLEVKAELSYMGLWSSDCEDGLHLHDQGVYCLEQSGGRGNRRQFVVFAWLDAHLFNPKRVRDIPAYVLRFLITLSPSVTCCLSEEDFSRIKTEVNDMAGASSSRWKSCSVAFRVQKQVEKQDNISCGDVAALPIPISVHGQSFWFVGGVFPAIAVESAAPSTTEWVTQNEVIPCSTFADWLMQKAKSFTISLPNTRSIPDAVQNDLLKKFGQFPDKELSSIQKKFEEQLDEATVRIERETFEYAKKIYDDAVQDISMLFAVPSSATSSEIDLVHEQYQQNLYRLDEFGFISSMDYQVYKMLYLPERIQAHMTILGNVFQRDHTEFLEVLNKIIAGDPVKSAVNEDGWFGKMYNVIRWVYRPKIQFTDSFRLAMEEQLPMLQNTWMDAVHKFVSLVQSATFEERVQQFTKDHELQSDQEEKAAKRRAFIGLCEHLQVGDKYLKTIVSRMMLTSDQNAIKLEWREQVEKKPTKVIRIFKLPSNGPDKMSLMGTIELEPGLELCKVSTVKLDQAVSIIRKENTTIVRRAQFPLRPDLSEVKTEKFDIRTFPRACSLCSVRAADRRVAFLFGGCAERLGSVAFCRFNKAFTSVEVTLSIDMDASFGLAGPLIDILLTERSLCAVGANGDMQSFDIRTRRTSKKVACGAHNDDKSSTWVGGLLNFADELVIGRAKLGSNQRLSLSSMSSEDHRSLPTVVIEASLTTNEITTGSIGDVLYVVDPGKNTVYASQLSVTVRSDAYRVQRSGANGARNNDQGCLQADQKAKYAAVHWLRVFYHAFEKFPVRSLIDMSMNPGAALSLELEIGVIKGGDRVAASDGPQVCVAYFNHLMVDLQRLNKPLSGLNFTKKLKFKTCEEETRGRIALQAKSIRHALIAVVSFVPVQICCAEDNMLKLLQDGEGTSSATKGTCPSSSEHETWENATDASEIAQSIRFGLLSPLLESWSGRCVVVTSMGKQTTGKSYFLNHLAGTSFAISGSRCTDGAWMSLRFVSPHVLLVVLDFEGLGSFERSEQEDIFLSVLNASVSLFTVFRMESRFDKDLVGLFSRFQKGVQLIKNDSRLFRGLLYMSVKDVNMDDRQGVVDELVTKLESIFEANKDQNFLTEMYAGQLEINCSPPFGTMDYYHCMENDAARSLCEVVSPPAGKEPTGFVTGKSFLDCLRIVLAKISILDWTSMDKSTRNLLIADVKQKIPGMLRTGCLISLPLVADNTIPLHLKEDALQIGSSKKIIISMKELCEANPGYALKWVTLNDTIPLNGVTDEAIDLGFDVTTITSTSVVMVQKTISALFKFFLTLLGKKYGGSRLTTDDQSAFDSFVAFVILRRKMKIVRWLRGMLGESLSEVRAQLEQIYADPLPVYLSRCQQKCACCQLGCMNSVTHSPGIEHSCCTNHKCLGWCEYGECRAPFDSMQVPPCSRSAGHEGKCECEKGEHTCGQPCLLAKASNCDKTCCKRAEHSGDHLCSVQVHTCGAKCSAAICTATCLLDIQRKHSAHKCAEVRCLHSCLMNGCTNTCAEKDHFHGQSAKSRTFANESGMASPVDLTEALDDGAPVAHMCAGSHACPEICQIDGICEQKVHLKKSARTYTGARGSFEYIYQEMNGCKKPCTHVLPSGEKHHEGVDHSCLAQEDSDQNTVHYCDVRCPSCSYYCNKHFGHLGLHATSHGNMQQTYFMAKTNNIDIEDRKYQVGERGIAEMCNLFCSKMGRGHYHYLSCESNADESCVYTADASTDHRRHCVDELFPPPGRDMDELLHDQFWSTIGWEDPCNEEERAVFAKCRFQCNAPEHDGCDEVPSFCVLDAWHKPEPKAEGADDGFAYVDGHKFECVHVVDTGKFHSIFVLDSSGSMSGQPWQDLLCACSEFGISRLEDGGENDLASYVTFDHESHIVCEGEPLPGAMKMSVPFSGGGTSFTKGLRAANEVLSRNNFEEFKAVLIFFSDGQPCDIDSGITLAQHIRSTYAKYDLKAFAVGFGYVNLSVLQRVAKELGGEYRQVLDANALRTEFKRIAAVLCNSEASLALLDSGVESA</sequence>
<proteinExistence type="predicted"/>
<evidence type="ECO:0000259" key="1">
    <source>
        <dbReference type="PROSITE" id="PS50234"/>
    </source>
</evidence>